<dbReference type="NCBIfam" id="TIGR02532">
    <property type="entry name" value="IV_pilin_GFxxxE"/>
    <property type="match status" value="1"/>
</dbReference>
<dbReference type="Proteomes" id="UP000251197">
    <property type="component" value="Unassembled WGS sequence"/>
</dbReference>
<evidence type="ECO:0000313" key="2">
    <source>
        <dbReference type="EMBL" id="SQC93854.1"/>
    </source>
</evidence>
<evidence type="ECO:0008006" key="4">
    <source>
        <dbReference type="Google" id="ProtNLM"/>
    </source>
</evidence>
<evidence type="ECO:0000313" key="3">
    <source>
        <dbReference type="Proteomes" id="UP000251197"/>
    </source>
</evidence>
<name>A0A2X3JG26_9ENTR</name>
<gene>
    <name evidence="2" type="ORF">NCTC12120_06969</name>
</gene>
<proteinExistence type="predicted"/>
<dbReference type="AlphaFoldDB" id="A0A2X3JG26"/>
<dbReference type="EMBL" id="UAVU01000012">
    <property type="protein sequence ID" value="SQC93854.1"/>
    <property type="molecule type" value="Genomic_DNA"/>
</dbReference>
<organism evidence="2 3">
    <name type="scientific">Cedecea neteri</name>
    <dbReference type="NCBI Taxonomy" id="158822"/>
    <lineage>
        <taxon>Bacteria</taxon>
        <taxon>Pseudomonadati</taxon>
        <taxon>Pseudomonadota</taxon>
        <taxon>Gammaproteobacteria</taxon>
        <taxon>Enterobacterales</taxon>
        <taxon>Enterobacteriaceae</taxon>
        <taxon>Cedecea</taxon>
    </lineage>
</organism>
<comment type="subcellular location">
    <subcellularLocation>
        <location evidence="1">Membrane</location>
        <topology evidence="1">Single-pass membrane protein</topology>
    </subcellularLocation>
</comment>
<dbReference type="InterPro" id="IPR012902">
    <property type="entry name" value="N_methyl_site"/>
</dbReference>
<accession>A0A2X3JG26</accession>
<protein>
    <recommendedName>
        <fullName evidence="4">Prepilin-type N-terminal cleavage/methylation domain-containing protein</fullName>
    </recommendedName>
</protein>
<evidence type="ECO:0000256" key="1">
    <source>
        <dbReference type="ARBA" id="ARBA00004167"/>
    </source>
</evidence>
<dbReference type="GO" id="GO:0016020">
    <property type="term" value="C:membrane"/>
    <property type="evidence" value="ECO:0007669"/>
    <property type="project" value="UniProtKB-SubCell"/>
</dbReference>
<sequence>MIKHNKGFSLLELILVLGVGTAIAFIKFQDMKGEQENMTASAVGSQIKQVGEAVNRYISIRFDKLSTLSTSSNQSSDPGQETAQLPIIAVLLPTRH</sequence>
<reference evidence="2 3" key="1">
    <citation type="submission" date="2018-06" db="EMBL/GenBank/DDBJ databases">
        <authorList>
            <consortium name="Pathogen Informatics"/>
            <person name="Doyle S."/>
        </authorList>
    </citation>
    <scope>NUCLEOTIDE SEQUENCE [LARGE SCALE GENOMIC DNA]</scope>
    <source>
        <strain evidence="2 3">NCTC12120</strain>
    </source>
</reference>